<dbReference type="SMART" id="SM00345">
    <property type="entry name" value="HTH_GNTR"/>
    <property type="match status" value="1"/>
</dbReference>
<dbReference type="InterPro" id="IPR008920">
    <property type="entry name" value="TF_FadR/GntR_C"/>
</dbReference>
<evidence type="ECO:0000313" key="6">
    <source>
        <dbReference type="Proteomes" id="UP001596138"/>
    </source>
</evidence>
<comment type="caution">
    <text evidence="5">The sequence shown here is derived from an EMBL/GenBank/DDBJ whole genome shotgun (WGS) entry which is preliminary data.</text>
</comment>
<keyword evidence="1" id="KW-0805">Transcription regulation</keyword>
<gene>
    <name evidence="5" type="ORF">ACFQGU_08285</name>
</gene>
<accession>A0ABW1SZI6</accession>
<evidence type="ECO:0000256" key="2">
    <source>
        <dbReference type="ARBA" id="ARBA00023125"/>
    </source>
</evidence>
<dbReference type="Proteomes" id="UP001596138">
    <property type="component" value="Unassembled WGS sequence"/>
</dbReference>
<evidence type="ECO:0000256" key="1">
    <source>
        <dbReference type="ARBA" id="ARBA00023015"/>
    </source>
</evidence>
<dbReference type="RefSeq" id="WP_386765570.1">
    <property type="nucleotide sequence ID" value="NZ_JBHSTI010000008.1"/>
</dbReference>
<dbReference type="SMART" id="SM00895">
    <property type="entry name" value="FCD"/>
    <property type="match status" value="1"/>
</dbReference>
<dbReference type="Gene3D" id="1.20.120.530">
    <property type="entry name" value="GntR ligand-binding domain-like"/>
    <property type="match status" value="1"/>
</dbReference>
<dbReference type="SUPFAM" id="SSF48008">
    <property type="entry name" value="GntR ligand-binding domain-like"/>
    <property type="match status" value="1"/>
</dbReference>
<keyword evidence="6" id="KW-1185">Reference proteome</keyword>
<dbReference type="PANTHER" id="PTHR43537:SF5">
    <property type="entry name" value="UXU OPERON TRANSCRIPTIONAL REGULATOR"/>
    <property type="match status" value="1"/>
</dbReference>
<dbReference type="InterPro" id="IPR000524">
    <property type="entry name" value="Tscrpt_reg_HTH_GntR"/>
</dbReference>
<proteinExistence type="predicted"/>
<organism evidence="5 6">
    <name type="scientific">Longivirga aurantiaca</name>
    <dbReference type="NCBI Taxonomy" id="1837743"/>
    <lineage>
        <taxon>Bacteria</taxon>
        <taxon>Bacillati</taxon>
        <taxon>Actinomycetota</taxon>
        <taxon>Actinomycetes</taxon>
        <taxon>Sporichthyales</taxon>
        <taxon>Sporichthyaceae</taxon>
        <taxon>Longivirga</taxon>
    </lineage>
</organism>
<evidence type="ECO:0000259" key="4">
    <source>
        <dbReference type="PROSITE" id="PS50949"/>
    </source>
</evidence>
<evidence type="ECO:0000256" key="3">
    <source>
        <dbReference type="ARBA" id="ARBA00023163"/>
    </source>
</evidence>
<dbReference type="Pfam" id="PF00392">
    <property type="entry name" value="GntR"/>
    <property type="match status" value="1"/>
</dbReference>
<protein>
    <submittedName>
        <fullName evidence="5">GntR family transcriptional regulator</fullName>
    </submittedName>
</protein>
<dbReference type="InterPro" id="IPR036390">
    <property type="entry name" value="WH_DNA-bd_sf"/>
</dbReference>
<dbReference type="EMBL" id="JBHSTI010000008">
    <property type="protein sequence ID" value="MFC6237873.1"/>
    <property type="molecule type" value="Genomic_DNA"/>
</dbReference>
<evidence type="ECO:0000313" key="5">
    <source>
        <dbReference type="EMBL" id="MFC6237873.1"/>
    </source>
</evidence>
<dbReference type="CDD" id="cd07377">
    <property type="entry name" value="WHTH_GntR"/>
    <property type="match status" value="1"/>
</dbReference>
<dbReference type="Pfam" id="PF07729">
    <property type="entry name" value="FCD"/>
    <property type="match status" value="1"/>
</dbReference>
<dbReference type="InterPro" id="IPR011711">
    <property type="entry name" value="GntR_C"/>
</dbReference>
<dbReference type="SUPFAM" id="SSF46785">
    <property type="entry name" value="Winged helix' DNA-binding domain"/>
    <property type="match status" value="1"/>
</dbReference>
<dbReference type="PANTHER" id="PTHR43537">
    <property type="entry name" value="TRANSCRIPTIONAL REGULATOR, GNTR FAMILY"/>
    <property type="match status" value="1"/>
</dbReference>
<reference evidence="6" key="1">
    <citation type="journal article" date="2019" name="Int. J. Syst. Evol. Microbiol.">
        <title>The Global Catalogue of Microorganisms (GCM) 10K type strain sequencing project: providing services to taxonomists for standard genome sequencing and annotation.</title>
        <authorList>
            <consortium name="The Broad Institute Genomics Platform"/>
            <consortium name="The Broad Institute Genome Sequencing Center for Infectious Disease"/>
            <person name="Wu L."/>
            <person name="Ma J."/>
        </authorList>
    </citation>
    <scope>NUCLEOTIDE SEQUENCE [LARGE SCALE GENOMIC DNA]</scope>
    <source>
        <strain evidence="6">CGMCC 4.7317</strain>
    </source>
</reference>
<dbReference type="Gene3D" id="1.10.10.10">
    <property type="entry name" value="Winged helix-like DNA-binding domain superfamily/Winged helix DNA-binding domain"/>
    <property type="match status" value="1"/>
</dbReference>
<feature type="domain" description="HTH gntR-type" evidence="4">
    <location>
        <begin position="10"/>
        <end position="77"/>
    </location>
</feature>
<dbReference type="PROSITE" id="PS50949">
    <property type="entry name" value="HTH_GNTR"/>
    <property type="match status" value="1"/>
</dbReference>
<keyword evidence="3" id="KW-0804">Transcription</keyword>
<dbReference type="InterPro" id="IPR036388">
    <property type="entry name" value="WH-like_DNA-bd_sf"/>
</dbReference>
<keyword evidence="2" id="KW-0238">DNA-binding</keyword>
<sequence>MSAATFEKPPTAQEAVLAELRRMMVTGELAPGTPIRQEALAERLGVSRVPLREALKVLEGEGQVGYAAHRGYVVAELSVDDLVEVYRMRELLEAEAIRAAALHVTDGLVAAMRAAAADVDAAGRADDVAEITTANRRLHFLLFDASGMPRLVRTLRQLWDATDVYRSVYFAGEANRERVHHEHDALIDAVARRDAEAAVAVQAEHRDHSVAAVTAAITAR</sequence>
<name>A0ABW1SZI6_9ACTN</name>